<dbReference type="GO" id="GO:0005737">
    <property type="term" value="C:cytoplasm"/>
    <property type="evidence" value="ECO:0007669"/>
    <property type="project" value="TreeGrafter"/>
</dbReference>
<reference evidence="2" key="1">
    <citation type="submission" date="2021-11" db="EMBL/GenBank/DDBJ databases">
        <authorList>
            <person name="Schell T."/>
        </authorList>
    </citation>
    <scope>NUCLEOTIDE SEQUENCE</scope>
    <source>
        <strain evidence="2">M5</strain>
    </source>
</reference>
<dbReference type="Pfam" id="PF12259">
    <property type="entry name" value="Baculo_F"/>
    <property type="match status" value="1"/>
</dbReference>
<dbReference type="GO" id="GO:0003723">
    <property type="term" value="F:RNA binding"/>
    <property type="evidence" value="ECO:0007669"/>
    <property type="project" value="TreeGrafter"/>
</dbReference>
<accession>A0A8J2RGW1</accession>
<comment type="caution">
    <text evidence="2">The sequence shown here is derived from an EMBL/GenBank/DDBJ whole genome shotgun (WGS) entry which is preliminary data.</text>
</comment>
<keyword evidence="1" id="KW-0812">Transmembrane</keyword>
<organism evidence="2 3">
    <name type="scientific">Daphnia galeata</name>
    <dbReference type="NCBI Taxonomy" id="27404"/>
    <lineage>
        <taxon>Eukaryota</taxon>
        <taxon>Metazoa</taxon>
        <taxon>Ecdysozoa</taxon>
        <taxon>Arthropoda</taxon>
        <taxon>Crustacea</taxon>
        <taxon>Branchiopoda</taxon>
        <taxon>Diplostraca</taxon>
        <taxon>Cladocera</taxon>
        <taxon>Anomopoda</taxon>
        <taxon>Daphniidae</taxon>
        <taxon>Daphnia</taxon>
    </lineage>
</organism>
<keyword evidence="1" id="KW-1133">Transmembrane helix</keyword>
<dbReference type="Proteomes" id="UP000789390">
    <property type="component" value="Unassembled WGS sequence"/>
</dbReference>
<dbReference type="OrthoDB" id="6363548at2759"/>
<dbReference type="InterPro" id="IPR028816">
    <property type="entry name" value="Caprin"/>
</dbReference>
<gene>
    <name evidence="2" type="ORF">DGAL_LOCUS7054</name>
</gene>
<dbReference type="InterPro" id="IPR022048">
    <property type="entry name" value="Envelope_fusion-like"/>
</dbReference>
<dbReference type="PANTHER" id="PTHR22922">
    <property type="entry name" value="GPI-ANCHORED PROTEIN P137"/>
    <property type="match status" value="1"/>
</dbReference>
<evidence type="ECO:0000256" key="1">
    <source>
        <dbReference type="SAM" id="Phobius"/>
    </source>
</evidence>
<name>A0A8J2RGW1_9CRUS</name>
<evidence type="ECO:0000313" key="2">
    <source>
        <dbReference type="EMBL" id="CAH0104287.1"/>
    </source>
</evidence>
<feature type="transmembrane region" description="Helical" evidence="1">
    <location>
        <begin position="651"/>
        <end position="670"/>
    </location>
</feature>
<protein>
    <submittedName>
        <fullName evidence="2">Uncharacterized protein</fullName>
    </submittedName>
</protein>
<keyword evidence="3" id="KW-1185">Reference proteome</keyword>
<dbReference type="AlphaFoldDB" id="A0A8J2RGW1"/>
<sequence>MKPELTQATTSNGMAHHPTWRYPAILLATLHLRPIEGVATATTMAQYTIWWSTTLLLATFRPQPVEGTREVKLSNYGVIFQSLGERFFSDSEWTVVTDISFDHGDKMTKELRRWLTEKSILPTPPAIPSGYNIVERISVNEGGKPFKSSSVAIPNTEKIQYMIAALVRERAIYELTRLETIEKDYLSLKTSLQKNRQKRGMVDGGGRILNWLFGVSTTEELDKVNNQVEKLSTETTAIVHAIETHTTLINETIWELQASKETTDALQRSCLTLDKDLANTRSTVDNLAREMEWDWKTRDKIDKAFRSVDLAIEWLQQLVSRLSNGLTYAAMDKLSPAFFQPTQLQTVIADIKNNMPAGWTQTPAIQAGDMWRSYQEAKVTAASTTNGVRLFIHIPVFEYARTLTLYRIGSMTRATPNGTTGLQYVDLTAYIAATPDQQMFIELTPEMIEPCRSPKSMICPISRAVSRKSSKGMCSVAIFLADDRRVQDSCDIIVTPWSGQDAVYLGHRRWGLSAINTTRLTFTCPKAAAGPKSYIVDTPAISVFQVPMSCTAQSDDWIFQASFKKDIHSGWITRNAPLLSVLEPLQPPVRGDPHDDLGAHRQLVSQPARNAASSQHTVHVQATDMFHQMQGLSDLEHTRIRDQDTTNRSRYPWEWIVGVILFIGVAGFLVKSTHHQYTSQHHILAVQMSTLEERIQQHEDEVSDTPPGNVVNM</sequence>
<proteinExistence type="predicted"/>
<keyword evidence="1" id="KW-0472">Membrane</keyword>
<evidence type="ECO:0000313" key="3">
    <source>
        <dbReference type="Proteomes" id="UP000789390"/>
    </source>
</evidence>
<dbReference type="PANTHER" id="PTHR22922:SF19">
    <property type="entry name" value="CAPRIN HOMOLOG"/>
    <property type="match status" value="1"/>
</dbReference>
<dbReference type="EMBL" id="CAKKLH010000135">
    <property type="protein sequence ID" value="CAH0104287.1"/>
    <property type="molecule type" value="Genomic_DNA"/>
</dbReference>